<dbReference type="Pfam" id="PF01103">
    <property type="entry name" value="Omp85"/>
    <property type="match status" value="1"/>
</dbReference>
<keyword evidence="3" id="KW-0472">Membrane</keyword>
<dbReference type="Gene3D" id="2.40.160.50">
    <property type="entry name" value="membrane protein fhac: a member of the omp85/tpsb transporter family"/>
    <property type="match status" value="1"/>
</dbReference>
<protein>
    <submittedName>
        <fullName evidence="6">Outer membrane protein assembly factor</fullName>
    </submittedName>
</protein>
<name>A0A964WV28_9HYPH</name>
<dbReference type="PANTHER" id="PTHR12815">
    <property type="entry name" value="SORTING AND ASSEMBLY MACHINERY SAMM50 PROTEIN FAMILY MEMBER"/>
    <property type="match status" value="1"/>
</dbReference>
<dbReference type="InterPro" id="IPR034746">
    <property type="entry name" value="POTRA"/>
</dbReference>
<dbReference type="EMBL" id="SPKJ01000095">
    <property type="protein sequence ID" value="MYZ49777.1"/>
    <property type="molecule type" value="Genomic_DNA"/>
</dbReference>
<dbReference type="Proteomes" id="UP000773614">
    <property type="component" value="Unassembled WGS sequence"/>
</dbReference>
<dbReference type="InterPro" id="IPR000184">
    <property type="entry name" value="Bac_surfAg_D15"/>
</dbReference>
<feature type="domain" description="POTRA" evidence="5">
    <location>
        <begin position="273"/>
        <end position="347"/>
    </location>
</feature>
<proteinExistence type="predicted"/>
<sequence>MIGPVRACCGRPRDRPEETGGGVKRSPFLRPGHLRPHGRPDRVAAHVGRYATVLALAILAGGMNVAPAEASFFSRLFGREEPEPVPDAQPYTLDFKVTDADLEKTLQAASNLYSERDRPPPGTTGLLARARGDYGRLLAALYREGRYGGTITILVDGRPPDSIPIDATLPDPAPVTVTVDPGPLFTFGKVRIEGAPQTVDPREEEANLDLSDLEIEPGAPARSGRILSAEQRVVTVWRQRGHPKAEIASREVVADHRTNTVDVTIVAEPGPEAPIGAVTVTGTRRMVPEFVVRQTGLKPGEPYDPDTLDKAKKRLLKLQVFSSVSIQEAEFLDELGRLPVNFALAERKRRVFGAGASYSTVDGATVETYWMHRNLFGRAESLRLEAEVSRLGSQSYDQLGYRVGATFVKPGIFDPDTDLNVSAEAKQDTLESYQERSARGEIALAHQFSDALTGKAGIAVERSRFDDAFGISNYLLVSLPAQLTFDSRNDKLNPTKGINAAIAAEPFHDLRSDATAILLDATAASYLSIDADDRFVLAGRIGLGTIAGADLREVPADRRFYLGGGGSIRGYAYRNVGPRIGDEVTGGLSYWEASLELRARVTNTIGIVPFVDAGASFEDAIPDFGEKTFVGAGIGLRYHTPIGPIRVDVARALTPQEGDPNFALYIGLGQAF</sequence>
<dbReference type="PROSITE" id="PS51779">
    <property type="entry name" value="POTRA"/>
    <property type="match status" value="1"/>
</dbReference>
<evidence type="ECO:0000259" key="5">
    <source>
        <dbReference type="PROSITE" id="PS51779"/>
    </source>
</evidence>
<evidence type="ECO:0000256" key="4">
    <source>
        <dbReference type="SAM" id="MobiDB-lite"/>
    </source>
</evidence>
<dbReference type="PANTHER" id="PTHR12815:SF42">
    <property type="entry name" value="BACTERIAL SURFACE ANTIGEN (D15) DOMAIN-CONTAINING PROTEIN"/>
    <property type="match status" value="1"/>
</dbReference>
<dbReference type="GO" id="GO:0019867">
    <property type="term" value="C:outer membrane"/>
    <property type="evidence" value="ECO:0007669"/>
    <property type="project" value="InterPro"/>
</dbReference>
<evidence type="ECO:0000256" key="1">
    <source>
        <dbReference type="ARBA" id="ARBA00004370"/>
    </source>
</evidence>
<dbReference type="Pfam" id="PF07244">
    <property type="entry name" value="POTRA"/>
    <property type="match status" value="1"/>
</dbReference>
<evidence type="ECO:0000256" key="2">
    <source>
        <dbReference type="ARBA" id="ARBA00022452"/>
    </source>
</evidence>
<comment type="subcellular location">
    <subcellularLocation>
        <location evidence="1">Membrane</location>
    </subcellularLocation>
</comment>
<evidence type="ECO:0000313" key="6">
    <source>
        <dbReference type="EMBL" id="MYZ49777.1"/>
    </source>
</evidence>
<keyword evidence="2" id="KW-1134">Transmembrane beta strand</keyword>
<accession>A0A964WV28</accession>
<gene>
    <name evidence="6" type="ORF">E4O86_18890</name>
</gene>
<comment type="caution">
    <text evidence="6">The sequence shown here is derived from an EMBL/GenBank/DDBJ whole genome shotgun (WGS) entry which is preliminary data.</text>
</comment>
<dbReference type="InterPro" id="IPR039910">
    <property type="entry name" value="D15-like"/>
</dbReference>
<reference evidence="6" key="1">
    <citation type="submission" date="2019-03" db="EMBL/GenBank/DDBJ databases">
        <title>Afifella sp. nov., isolated from activated sludge.</title>
        <authorList>
            <person name="Li Q."/>
            <person name="Liu Y."/>
        </authorList>
    </citation>
    <scope>NUCLEOTIDE SEQUENCE</scope>
    <source>
        <strain evidence="6">L72</strain>
    </source>
</reference>
<keyword evidence="2" id="KW-0812">Transmembrane</keyword>
<dbReference type="Gene3D" id="3.10.20.310">
    <property type="entry name" value="membrane protein fhac"/>
    <property type="match status" value="1"/>
</dbReference>
<evidence type="ECO:0000256" key="3">
    <source>
        <dbReference type="ARBA" id="ARBA00023136"/>
    </source>
</evidence>
<keyword evidence="7" id="KW-1185">Reference proteome</keyword>
<feature type="region of interest" description="Disordered" evidence="4">
    <location>
        <begin position="1"/>
        <end position="40"/>
    </location>
</feature>
<dbReference type="AlphaFoldDB" id="A0A964WV28"/>
<dbReference type="InterPro" id="IPR010827">
    <property type="entry name" value="BamA/TamA_POTRA"/>
</dbReference>
<organism evidence="6 7">
    <name type="scientific">Propylenella binzhouense</name>
    <dbReference type="NCBI Taxonomy" id="2555902"/>
    <lineage>
        <taxon>Bacteria</taxon>
        <taxon>Pseudomonadati</taxon>
        <taxon>Pseudomonadota</taxon>
        <taxon>Alphaproteobacteria</taxon>
        <taxon>Hyphomicrobiales</taxon>
        <taxon>Propylenellaceae</taxon>
        <taxon>Propylenella</taxon>
    </lineage>
</organism>
<evidence type="ECO:0000313" key="7">
    <source>
        <dbReference type="Proteomes" id="UP000773614"/>
    </source>
</evidence>